<proteinExistence type="predicted"/>
<keyword evidence="2" id="KW-1185">Reference proteome</keyword>
<dbReference type="Proteomes" id="UP000800981">
    <property type="component" value="Unassembled WGS sequence"/>
</dbReference>
<evidence type="ECO:0000313" key="2">
    <source>
        <dbReference type="Proteomes" id="UP000800981"/>
    </source>
</evidence>
<name>A0ABX0GT47_9ACTN</name>
<organism evidence="1 2">
    <name type="scientific">Motilibacter deserti</name>
    <dbReference type="NCBI Taxonomy" id="2714956"/>
    <lineage>
        <taxon>Bacteria</taxon>
        <taxon>Bacillati</taxon>
        <taxon>Actinomycetota</taxon>
        <taxon>Actinomycetes</taxon>
        <taxon>Motilibacterales</taxon>
        <taxon>Motilibacteraceae</taxon>
        <taxon>Motilibacter</taxon>
    </lineage>
</organism>
<protein>
    <submittedName>
        <fullName evidence="1">Uncharacterized protein</fullName>
    </submittedName>
</protein>
<sequence>MALSTAATTYIRVERSRDGTYAADLSTDLDALCEGMEYGDVCEGEYEVWVHPGGELCAVVPDRAVAERDHWATPRADLWLPELRVVGSDPARVAEAYEQLTRRR</sequence>
<evidence type="ECO:0000313" key="1">
    <source>
        <dbReference type="EMBL" id="NHC13688.1"/>
    </source>
</evidence>
<dbReference type="EMBL" id="JAANNP010000002">
    <property type="protein sequence ID" value="NHC13688.1"/>
    <property type="molecule type" value="Genomic_DNA"/>
</dbReference>
<comment type="caution">
    <text evidence="1">The sequence shown here is derived from an EMBL/GenBank/DDBJ whole genome shotgun (WGS) entry which is preliminary data.</text>
</comment>
<accession>A0ABX0GT47</accession>
<reference evidence="1 2" key="1">
    <citation type="submission" date="2020-03" db="EMBL/GenBank/DDBJ databases">
        <title>Two novel Motilibacter sp.</title>
        <authorList>
            <person name="Liu S."/>
        </authorList>
    </citation>
    <scope>NUCLEOTIDE SEQUENCE [LARGE SCALE GENOMIC DNA]</scope>
    <source>
        <strain evidence="1 2">E257</strain>
    </source>
</reference>
<dbReference type="RefSeq" id="WP_166280360.1">
    <property type="nucleotide sequence ID" value="NZ_JAANNP010000002.1"/>
</dbReference>
<gene>
    <name evidence="1" type="ORF">G9H71_07830</name>
</gene>